<evidence type="ECO:0000313" key="5">
    <source>
        <dbReference type="Proteomes" id="UP001151699"/>
    </source>
</evidence>
<evidence type="ECO:0000256" key="3">
    <source>
        <dbReference type="ARBA" id="ARBA00023242"/>
    </source>
</evidence>
<keyword evidence="5" id="KW-1185">Reference proteome</keyword>
<accession>A0A9Q0N550</accession>
<keyword evidence="2" id="KW-0238">DNA-binding</keyword>
<reference evidence="4" key="1">
    <citation type="submission" date="2022-07" db="EMBL/GenBank/DDBJ databases">
        <authorList>
            <person name="Trinca V."/>
            <person name="Uliana J.V.C."/>
            <person name="Torres T.T."/>
            <person name="Ward R.J."/>
            <person name="Monesi N."/>
        </authorList>
    </citation>
    <scope>NUCLEOTIDE SEQUENCE</scope>
    <source>
        <strain evidence="4">HSMRA1968</strain>
        <tissue evidence="4">Whole embryos</tissue>
    </source>
</reference>
<name>A0A9Q0N550_9DIPT</name>
<protein>
    <submittedName>
        <fullName evidence="4">Uncharacterized protein</fullName>
    </submittedName>
</protein>
<dbReference type="InterPro" id="IPR051762">
    <property type="entry name" value="UBF1"/>
</dbReference>
<comment type="caution">
    <text evidence="4">The sequence shown here is derived from an EMBL/GenBank/DDBJ whole genome shotgun (WGS) entry which is preliminary data.</text>
</comment>
<sequence length="347" mass="39895">RLRSSLSCKRDSCEWSDKETIQLIASVRNQLNQRDFLSYSKRLKMLNWKKITVPSKSITECKRHLELIMKNVHKFRTLGEILSEVEKNLKEMETFHTECSVTKEIVHSNDEIIVETINCSANGEQKLKNSSLGSAEKTPEKLSYCTPFIFFAKSVNSNDVTDAAALRDRYDFLSDDAKLFWIQKSISYAEHTNVNNILTSAEQNLLKTNDNIKRNTNETVRMEKKNPFETLNLKRKCKEDDAGSDVGMRKKLKCEGNVGFEQNGDENVNDENIVPETNKNQDKNTSIEAETTANDMPCNRQILMETAEVSCQPERKPKIENIKNEFINTRGSFVGWCCRVVNWITKN</sequence>
<evidence type="ECO:0000256" key="1">
    <source>
        <dbReference type="ARBA" id="ARBA00004123"/>
    </source>
</evidence>
<dbReference type="AlphaFoldDB" id="A0A9Q0N550"/>
<organism evidence="4 5">
    <name type="scientific">Pseudolycoriella hygida</name>
    <dbReference type="NCBI Taxonomy" id="35572"/>
    <lineage>
        <taxon>Eukaryota</taxon>
        <taxon>Metazoa</taxon>
        <taxon>Ecdysozoa</taxon>
        <taxon>Arthropoda</taxon>
        <taxon>Hexapoda</taxon>
        <taxon>Insecta</taxon>
        <taxon>Pterygota</taxon>
        <taxon>Neoptera</taxon>
        <taxon>Endopterygota</taxon>
        <taxon>Diptera</taxon>
        <taxon>Nematocera</taxon>
        <taxon>Sciaroidea</taxon>
        <taxon>Sciaridae</taxon>
        <taxon>Pseudolycoriella</taxon>
    </lineage>
</organism>
<keyword evidence="3" id="KW-0539">Nucleus</keyword>
<dbReference type="Proteomes" id="UP001151699">
    <property type="component" value="Chromosome B"/>
</dbReference>
<dbReference type="GO" id="GO:0005634">
    <property type="term" value="C:nucleus"/>
    <property type="evidence" value="ECO:0007669"/>
    <property type="project" value="UniProtKB-SubCell"/>
</dbReference>
<evidence type="ECO:0000313" key="4">
    <source>
        <dbReference type="EMBL" id="KAJ6643307.1"/>
    </source>
</evidence>
<dbReference type="EMBL" id="WJQU01000002">
    <property type="protein sequence ID" value="KAJ6643307.1"/>
    <property type="molecule type" value="Genomic_DNA"/>
</dbReference>
<dbReference type="GO" id="GO:0003677">
    <property type="term" value="F:DNA binding"/>
    <property type="evidence" value="ECO:0007669"/>
    <property type="project" value="UniProtKB-KW"/>
</dbReference>
<proteinExistence type="predicted"/>
<feature type="non-terminal residue" evidence="4">
    <location>
        <position position="1"/>
    </location>
</feature>
<comment type="subcellular location">
    <subcellularLocation>
        <location evidence="1">Nucleus</location>
    </subcellularLocation>
</comment>
<gene>
    <name evidence="4" type="ORF">Bhyg_08266</name>
</gene>
<dbReference type="OrthoDB" id="498543at2759"/>
<dbReference type="PANTHER" id="PTHR46318">
    <property type="entry name" value="UPSTREAM BINDING TRANSCRIPTION FACTOR"/>
    <property type="match status" value="1"/>
</dbReference>
<dbReference type="PANTHER" id="PTHR46318:SF3">
    <property type="entry name" value="UPSTREAM BINDING TRANSCRIPTION FACTOR"/>
    <property type="match status" value="1"/>
</dbReference>
<evidence type="ECO:0000256" key="2">
    <source>
        <dbReference type="ARBA" id="ARBA00023125"/>
    </source>
</evidence>